<evidence type="ECO:0000256" key="4">
    <source>
        <dbReference type="ARBA" id="ARBA00023136"/>
    </source>
</evidence>
<organism evidence="6 7">
    <name type="scientific">Bacillus safensis</name>
    <dbReference type="NCBI Taxonomy" id="561879"/>
    <lineage>
        <taxon>Bacteria</taxon>
        <taxon>Bacillati</taxon>
        <taxon>Bacillota</taxon>
        <taxon>Bacilli</taxon>
        <taxon>Bacillales</taxon>
        <taxon>Bacillaceae</taxon>
        <taxon>Bacillus</taxon>
    </lineage>
</organism>
<gene>
    <name evidence="6" type="ORF">BsIDN1_69900</name>
</gene>
<evidence type="ECO:0000256" key="3">
    <source>
        <dbReference type="ARBA" id="ARBA00022989"/>
    </source>
</evidence>
<dbReference type="GO" id="GO:0016020">
    <property type="term" value="C:membrane"/>
    <property type="evidence" value="ECO:0007669"/>
    <property type="project" value="UniProtKB-SubCell"/>
</dbReference>
<reference evidence="6 7" key="1">
    <citation type="submission" date="2019-12" db="EMBL/GenBank/DDBJ databases">
        <title>Full genome sequence of a Bacillus safensis strain isolated from commercially available natto in Indonesia.</title>
        <authorList>
            <person name="Yoshida M."/>
            <person name="Uomi M."/>
            <person name="Waturangi D."/>
            <person name="Ekaputri J.J."/>
            <person name="Setiamarga D.H.E."/>
        </authorList>
    </citation>
    <scope>NUCLEOTIDE SEQUENCE [LARGE SCALE GENOMIC DNA]</scope>
    <source>
        <strain evidence="6 7">IDN1</strain>
    </source>
</reference>
<proteinExistence type="predicted"/>
<dbReference type="SUPFAM" id="SSF161098">
    <property type="entry name" value="MetI-like"/>
    <property type="match status" value="1"/>
</dbReference>
<protein>
    <recommendedName>
        <fullName evidence="8">ABC transmembrane type-1 domain-containing protein</fullName>
    </recommendedName>
</protein>
<evidence type="ECO:0000256" key="2">
    <source>
        <dbReference type="ARBA" id="ARBA00022692"/>
    </source>
</evidence>
<evidence type="ECO:0000313" key="7">
    <source>
        <dbReference type="Proteomes" id="UP000464658"/>
    </source>
</evidence>
<name>A0A5S9ML23_BACIA</name>
<sequence>MGSKQNKLIRLSITYFILFIASICILYPLLWTIGASFNPGNSLMSTSMFPKNPTFSHFTELFFGQGHFMQNGIGTQ</sequence>
<evidence type="ECO:0000256" key="5">
    <source>
        <dbReference type="SAM" id="Phobius"/>
    </source>
</evidence>
<evidence type="ECO:0000313" key="6">
    <source>
        <dbReference type="EMBL" id="BBP93372.1"/>
    </source>
</evidence>
<dbReference type="Gene3D" id="1.10.3720.10">
    <property type="entry name" value="MetI-like"/>
    <property type="match status" value="1"/>
</dbReference>
<dbReference type="InterPro" id="IPR035906">
    <property type="entry name" value="MetI-like_sf"/>
</dbReference>
<comment type="subcellular location">
    <subcellularLocation>
        <location evidence="1">Membrane</location>
        <topology evidence="1">Multi-pass membrane protein</topology>
    </subcellularLocation>
</comment>
<evidence type="ECO:0008006" key="8">
    <source>
        <dbReference type="Google" id="ProtNLM"/>
    </source>
</evidence>
<accession>A0A5S9ML23</accession>
<dbReference type="Proteomes" id="UP000464658">
    <property type="component" value="Chromosome"/>
</dbReference>
<dbReference type="EMBL" id="AP021906">
    <property type="protein sequence ID" value="BBP93372.1"/>
    <property type="molecule type" value="Genomic_DNA"/>
</dbReference>
<feature type="transmembrane region" description="Helical" evidence="5">
    <location>
        <begin position="12"/>
        <end position="34"/>
    </location>
</feature>
<evidence type="ECO:0000256" key="1">
    <source>
        <dbReference type="ARBA" id="ARBA00004141"/>
    </source>
</evidence>
<keyword evidence="4 5" id="KW-0472">Membrane</keyword>
<keyword evidence="2 5" id="KW-0812">Transmembrane</keyword>
<keyword evidence="3 5" id="KW-1133">Transmembrane helix</keyword>
<dbReference type="AlphaFoldDB" id="A0A5S9ML23"/>